<protein>
    <submittedName>
        <fullName evidence="2">Conotoxin superfamily F</fullName>
    </submittedName>
</protein>
<dbReference type="EMBL" id="MN517323">
    <property type="protein sequence ID" value="QFQ61006.1"/>
    <property type="molecule type" value="mRNA"/>
</dbReference>
<sequence length="90" mass="10418">MQRGAVLLGVVAFLALWPQAAARVYDLNEPDVWGMVDYAQRAMHSCAIVNDYDDRKWSSYNAMEFKDRSLFRTMVSDLDGCLIYFFDIRP</sequence>
<keyword evidence="1" id="KW-0732">Signal</keyword>
<feature type="signal peptide" evidence="1">
    <location>
        <begin position="1"/>
        <end position="22"/>
    </location>
</feature>
<dbReference type="AlphaFoldDB" id="A0A5P8I0E8"/>
<organism evidence="2">
    <name type="scientific">Conus magus</name>
    <name type="common">Magical cone</name>
    <dbReference type="NCBI Taxonomy" id="6492"/>
    <lineage>
        <taxon>Eukaryota</taxon>
        <taxon>Metazoa</taxon>
        <taxon>Spiralia</taxon>
        <taxon>Lophotrochozoa</taxon>
        <taxon>Mollusca</taxon>
        <taxon>Gastropoda</taxon>
        <taxon>Caenogastropoda</taxon>
        <taxon>Neogastropoda</taxon>
        <taxon>Conoidea</taxon>
        <taxon>Conidae</taxon>
        <taxon>Conus</taxon>
        <taxon>Pionoconus</taxon>
    </lineage>
</organism>
<evidence type="ECO:0000313" key="2">
    <source>
        <dbReference type="EMBL" id="QFQ61006.1"/>
    </source>
</evidence>
<accession>A0A5P8I0E8</accession>
<reference evidence="2" key="1">
    <citation type="journal article" date="2019" name="Mar. Drugs">
        <title>Conotoxin diversity in the venom gland transcriptome of the Magician's Cone, Pionoconus magus.</title>
        <authorList>
            <person name="Pardos-Blas J.R."/>
            <person name="Irisarri I."/>
            <person name="Abalde S."/>
            <person name="Tenorio M.J."/>
            <person name="Zardoya R."/>
        </authorList>
    </citation>
    <scope>NUCLEOTIDE SEQUENCE</scope>
    <source>
        <tissue evidence="2">Venom gland</tissue>
    </source>
</reference>
<name>A0A5P8I0E8_CONMA</name>
<feature type="chain" id="PRO_5024444929" evidence="1">
    <location>
        <begin position="23"/>
        <end position="90"/>
    </location>
</feature>
<evidence type="ECO:0000256" key="1">
    <source>
        <dbReference type="SAM" id="SignalP"/>
    </source>
</evidence>
<proteinExistence type="evidence at transcript level"/>